<feature type="compositionally biased region" description="Low complexity" evidence="1">
    <location>
        <begin position="86"/>
        <end position="106"/>
    </location>
</feature>
<feature type="compositionally biased region" description="Polar residues" evidence="1">
    <location>
        <begin position="182"/>
        <end position="191"/>
    </location>
</feature>
<feature type="region of interest" description="Disordered" evidence="1">
    <location>
        <begin position="79"/>
        <end position="117"/>
    </location>
</feature>
<organism evidence="2 3">
    <name type="scientific">Chlorella vulgaris</name>
    <name type="common">Green alga</name>
    <dbReference type="NCBI Taxonomy" id="3077"/>
    <lineage>
        <taxon>Eukaryota</taxon>
        <taxon>Viridiplantae</taxon>
        <taxon>Chlorophyta</taxon>
        <taxon>core chlorophytes</taxon>
        <taxon>Trebouxiophyceae</taxon>
        <taxon>Chlorellales</taxon>
        <taxon>Chlorellaceae</taxon>
        <taxon>Chlorella clade</taxon>
        <taxon>Chlorella</taxon>
    </lineage>
</organism>
<evidence type="ECO:0000313" key="2">
    <source>
        <dbReference type="EMBL" id="KAI3431844.1"/>
    </source>
</evidence>
<proteinExistence type="predicted"/>
<dbReference type="EMBL" id="SIDB01000006">
    <property type="protein sequence ID" value="KAI3431844.1"/>
    <property type="molecule type" value="Genomic_DNA"/>
</dbReference>
<reference evidence="2" key="1">
    <citation type="journal article" date="2019" name="Plant J.">
        <title>Chlorella vulgaris genome assembly and annotation reveals the molecular basis for metabolic acclimation to high light conditions.</title>
        <authorList>
            <person name="Cecchin M."/>
            <person name="Marcolungo L."/>
            <person name="Rossato M."/>
            <person name="Girolomoni L."/>
            <person name="Cosentino E."/>
            <person name="Cuine S."/>
            <person name="Li-Beisson Y."/>
            <person name="Delledonne M."/>
            <person name="Ballottari M."/>
        </authorList>
    </citation>
    <scope>NUCLEOTIDE SEQUENCE</scope>
    <source>
        <strain evidence="2">211/11P</strain>
    </source>
</reference>
<evidence type="ECO:0000256" key="1">
    <source>
        <dbReference type="SAM" id="MobiDB-lite"/>
    </source>
</evidence>
<comment type="caution">
    <text evidence="2">The sequence shown here is derived from an EMBL/GenBank/DDBJ whole genome shotgun (WGS) entry which is preliminary data.</text>
</comment>
<dbReference type="Proteomes" id="UP001055712">
    <property type="component" value="Unassembled WGS sequence"/>
</dbReference>
<feature type="compositionally biased region" description="Low complexity" evidence="1">
    <location>
        <begin position="192"/>
        <end position="211"/>
    </location>
</feature>
<keyword evidence="3" id="KW-1185">Reference proteome</keyword>
<dbReference type="AlphaFoldDB" id="A0A9D4TRU8"/>
<sequence>MLQYRRGKLARGSMLVRGKMQAAAAAAVAPHDEMGAADKVLTATPSDEDAPQHCGKLVGVQVASSAAAAAFLDALAPQEQPATDGAASAPNSASNRPNTPAAASSDPPFPPPRRKGWLVNSLGQHKVHDGVVYILVDWQSSWEPEKNIAAAALAEHWQQQGGRPHTLPQQPRGRGSRGQADPPSQQAAPSCQATAQLRRSARAAASQAARE</sequence>
<gene>
    <name evidence="2" type="ORF">D9Q98_010596</name>
</gene>
<feature type="region of interest" description="Disordered" evidence="1">
    <location>
        <begin position="157"/>
        <end position="211"/>
    </location>
</feature>
<accession>A0A9D4TRU8</accession>
<reference evidence="2" key="2">
    <citation type="submission" date="2020-11" db="EMBL/GenBank/DDBJ databases">
        <authorList>
            <person name="Cecchin M."/>
            <person name="Marcolungo L."/>
            <person name="Rossato M."/>
            <person name="Girolomoni L."/>
            <person name="Cosentino E."/>
            <person name="Cuine S."/>
            <person name="Li-Beisson Y."/>
            <person name="Delledonne M."/>
            <person name="Ballottari M."/>
        </authorList>
    </citation>
    <scope>NUCLEOTIDE SEQUENCE</scope>
    <source>
        <strain evidence="2">211/11P</strain>
        <tissue evidence="2">Whole cell</tissue>
    </source>
</reference>
<protein>
    <submittedName>
        <fullName evidence="2">Uncharacterized protein</fullName>
    </submittedName>
</protein>
<evidence type="ECO:0000313" key="3">
    <source>
        <dbReference type="Proteomes" id="UP001055712"/>
    </source>
</evidence>
<name>A0A9D4TRU8_CHLVU</name>